<dbReference type="AlphaFoldDB" id="A0AAD7HJR8"/>
<accession>A0AAD7HJR8</accession>
<reference evidence="1" key="1">
    <citation type="submission" date="2023-03" db="EMBL/GenBank/DDBJ databases">
        <title>Massive genome expansion in bonnet fungi (Mycena s.s.) driven by repeated elements and novel gene families across ecological guilds.</title>
        <authorList>
            <consortium name="Lawrence Berkeley National Laboratory"/>
            <person name="Harder C.B."/>
            <person name="Miyauchi S."/>
            <person name="Viragh M."/>
            <person name="Kuo A."/>
            <person name="Thoen E."/>
            <person name="Andreopoulos B."/>
            <person name="Lu D."/>
            <person name="Skrede I."/>
            <person name="Drula E."/>
            <person name="Henrissat B."/>
            <person name="Morin E."/>
            <person name="Kohler A."/>
            <person name="Barry K."/>
            <person name="LaButti K."/>
            <person name="Morin E."/>
            <person name="Salamov A."/>
            <person name="Lipzen A."/>
            <person name="Mereny Z."/>
            <person name="Hegedus B."/>
            <person name="Baldrian P."/>
            <person name="Stursova M."/>
            <person name="Weitz H."/>
            <person name="Taylor A."/>
            <person name="Grigoriev I.V."/>
            <person name="Nagy L.G."/>
            <person name="Martin F."/>
            <person name="Kauserud H."/>
        </authorList>
    </citation>
    <scope>NUCLEOTIDE SEQUENCE</scope>
    <source>
        <strain evidence="1">CBHHK182m</strain>
    </source>
</reference>
<sequence length="185" mass="20668">MDDNLDKAGGSWTVYKDYFGTRDGQVPGSLHQMVGNTAKWKWSIDAAVYLERGILSAARDITSRYEIVTVGTLTRLKLKDFKVHTPTGTAGIDDKELTPYKGSQTEALERINGKANPTLMQLAADTEHPNRYYWAYWHTGGTNGPKLFAMDVRADTSYIEYSEGGIVYLPATPDSFAVYPKLFQE</sequence>
<proteinExistence type="predicted"/>
<organism evidence="1 2">
    <name type="scientific">Mycena metata</name>
    <dbReference type="NCBI Taxonomy" id="1033252"/>
    <lineage>
        <taxon>Eukaryota</taxon>
        <taxon>Fungi</taxon>
        <taxon>Dikarya</taxon>
        <taxon>Basidiomycota</taxon>
        <taxon>Agaricomycotina</taxon>
        <taxon>Agaricomycetes</taxon>
        <taxon>Agaricomycetidae</taxon>
        <taxon>Agaricales</taxon>
        <taxon>Marasmiineae</taxon>
        <taxon>Mycenaceae</taxon>
        <taxon>Mycena</taxon>
    </lineage>
</organism>
<gene>
    <name evidence="1" type="ORF">B0H16DRAFT_1473923</name>
</gene>
<dbReference type="Proteomes" id="UP001215598">
    <property type="component" value="Unassembled WGS sequence"/>
</dbReference>
<protein>
    <submittedName>
        <fullName evidence="1">Uncharacterized protein</fullName>
    </submittedName>
</protein>
<comment type="caution">
    <text evidence="1">The sequence shown here is derived from an EMBL/GenBank/DDBJ whole genome shotgun (WGS) entry which is preliminary data.</text>
</comment>
<keyword evidence="2" id="KW-1185">Reference proteome</keyword>
<evidence type="ECO:0000313" key="1">
    <source>
        <dbReference type="EMBL" id="KAJ7721398.1"/>
    </source>
</evidence>
<evidence type="ECO:0000313" key="2">
    <source>
        <dbReference type="Proteomes" id="UP001215598"/>
    </source>
</evidence>
<name>A0AAD7HJR8_9AGAR</name>
<dbReference type="EMBL" id="JARKIB010000230">
    <property type="protein sequence ID" value="KAJ7721398.1"/>
    <property type="molecule type" value="Genomic_DNA"/>
</dbReference>